<dbReference type="InterPro" id="IPR018060">
    <property type="entry name" value="HTH_AraC"/>
</dbReference>
<feature type="transmembrane region" description="Helical" evidence="5">
    <location>
        <begin position="70"/>
        <end position="88"/>
    </location>
</feature>
<dbReference type="PRINTS" id="PR00032">
    <property type="entry name" value="HTHARAC"/>
</dbReference>
<dbReference type="OrthoDB" id="9779074at2"/>
<evidence type="ECO:0000313" key="7">
    <source>
        <dbReference type="EMBL" id="AHG88879.1"/>
    </source>
</evidence>
<feature type="transmembrane region" description="Helical" evidence="5">
    <location>
        <begin position="38"/>
        <end position="58"/>
    </location>
</feature>
<evidence type="ECO:0000313" key="8">
    <source>
        <dbReference type="Proteomes" id="UP000019151"/>
    </source>
</evidence>
<dbReference type="PANTHER" id="PTHR43280">
    <property type="entry name" value="ARAC-FAMILY TRANSCRIPTIONAL REGULATOR"/>
    <property type="match status" value="1"/>
</dbReference>
<keyword evidence="3" id="KW-0804">Transcription</keyword>
<dbReference type="PROSITE" id="PS00041">
    <property type="entry name" value="HTH_ARAC_FAMILY_1"/>
    <property type="match status" value="1"/>
</dbReference>
<feature type="transmembrane region" description="Helical" evidence="5">
    <location>
        <begin position="146"/>
        <end position="163"/>
    </location>
</feature>
<dbReference type="STRING" id="861299.J421_1342"/>
<evidence type="ECO:0000256" key="2">
    <source>
        <dbReference type="ARBA" id="ARBA00023125"/>
    </source>
</evidence>
<feature type="region of interest" description="Disordered" evidence="4">
    <location>
        <begin position="244"/>
        <end position="279"/>
    </location>
</feature>
<keyword evidence="1" id="KW-0805">Transcription regulation</keyword>
<feature type="transmembrane region" description="Helical" evidence="5">
    <location>
        <begin position="219"/>
        <end position="236"/>
    </location>
</feature>
<dbReference type="PROSITE" id="PS01124">
    <property type="entry name" value="HTH_ARAC_FAMILY_2"/>
    <property type="match status" value="1"/>
</dbReference>
<dbReference type="GO" id="GO:0043565">
    <property type="term" value="F:sequence-specific DNA binding"/>
    <property type="evidence" value="ECO:0007669"/>
    <property type="project" value="InterPro"/>
</dbReference>
<feature type="transmembrane region" description="Helical" evidence="5">
    <location>
        <begin position="100"/>
        <end position="119"/>
    </location>
</feature>
<dbReference type="Proteomes" id="UP000019151">
    <property type="component" value="Chromosome"/>
</dbReference>
<name>W0RCP3_9BACT</name>
<keyword evidence="8" id="KW-1185">Reference proteome</keyword>
<dbReference type="SMART" id="SM00342">
    <property type="entry name" value="HTH_ARAC"/>
    <property type="match status" value="1"/>
</dbReference>
<dbReference type="eggNOG" id="COG2207">
    <property type="taxonomic scope" value="Bacteria"/>
</dbReference>
<evidence type="ECO:0000256" key="1">
    <source>
        <dbReference type="ARBA" id="ARBA00023015"/>
    </source>
</evidence>
<evidence type="ECO:0000256" key="4">
    <source>
        <dbReference type="SAM" id="MobiDB-lite"/>
    </source>
</evidence>
<dbReference type="Pfam" id="PF12833">
    <property type="entry name" value="HTH_18"/>
    <property type="match status" value="1"/>
</dbReference>
<dbReference type="RefSeq" id="WP_025410404.1">
    <property type="nucleotide sequence ID" value="NZ_CP007128.1"/>
</dbReference>
<accession>W0RCP3</accession>
<dbReference type="InterPro" id="IPR018062">
    <property type="entry name" value="HTH_AraC-typ_CS"/>
</dbReference>
<dbReference type="GO" id="GO:0003700">
    <property type="term" value="F:DNA-binding transcription factor activity"/>
    <property type="evidence" value="ECO:0007669"/>
    <property type="project" value="InterPro"/>
</dbReference>
<dbReference type="PANTHER" id="PTHR43280:SF29">
    <property type="entry name" value="ARAC-FAMILY TRANSCRIPTIONAL REGULATOR"/>
    <property type="match status" value="1"/>
</dbReference>
<proteinExistence type="predicted"/>
<dbReference type="InterPro" id="IPR009057">
    <property type="entry name" value="Homeodomain-like_sf"/>
</dbReference>
<keyword evidence="5" id="KW-1133">Transmembrane helix</keyword>
<dbReference type="InterPro" id="IPR020449">
    <property type="entry name" value="Tscrpt_reg_AraC-type_HTH"/>
</dbReference>
<evidence type="ECO:0000259" key="6">
    <source>
        <dbReference type="PROSITE" id="PS01124"/>
    </source>
</evidence>
<sequence length="413" mass="45167">MQVTIDWIHLAELAGAVQGLLLAVALAAHRTNRTANRLLAALMAAFTVSLLSEVYYAAGLVRSAPHFFGISYPLPWTFGPLVYLYAVAASDRRWRFGARGALHLAPAVGVVLLTLPIYLKSGPEKIALFDRMTAGDVPTVLRLLDPTKYVSGIAYSAATVMYLRAHRRRVQDSYSNTERVNLRWLQSLAAVAAAIWLLAVVSANAGLVPPSIERSSDNLVSLAVAAFVYAIGYKGLRQPEVFRYDRPEPAPAPVPDAPPDAPPVPPTEPAASVAQPADRTDARYERSGLGEFETRRLKAALLSLMDTEHPYRDPELTLPALAERLKSTPHKLSEVLNREISQTFYDFVNAYRVDEVRARLADPATKHLNILALGLDAGFASKSTFNQAFKKLTGQTPSAYRKVLEARPSLRSG</sequence>
<feature type="compositionally biased region" description="Pro residues" evidence="4">
    <location>
        <begin position="249"/>
        <end position="268"/>
    </location>
</feature>
<protein>
    <submittedName>
        <fullName evidence="7">Helix-turn-helix, AraC domain-containing protein</fullName>
    </submittedName>
</protein>
<dbReference type="InParanoid" id="W0RCP3"/>
<gene>
    <name evidence="7" type="ORF">J421_1342</name>
</gene>
<feature type="transmembrane region" description="Helical" evidence="5">
    <location>
        <begin position="184"/>
        <end position="207"/>
    </location>
</feature>
<keyword evidence="5" id="KW-0472">Membrane</keyword>
<feature type="transmembrane region" description="Helical" evidence="5">
    <location>
        <begin position="6"/>
        <end position="26"/>
    </location>
</feature>
<dbReference type="HOGENOM" id="CLU_041408_4_2_0"/>
<keyword evidence="2" id="KW-0238">DNA-binding</keyword>
<keyword evidence="5" id="KW-0812">Transmembrane</keyword>
<feature type="domain" description="HTH araC/xylS-type" evidence="6">
    <location>
        <begin position="299"/>
        <end position="403"/>
    </location>
</feature>
<evidence type="ECO:0000256" key="3">
    <source>
        <dbReference type="ARBA" id="ARBA00023163"/>
    </source>
</evidence>
<dbReference type="SUPFAM" id="SSF46689">
    <property type="entry name" value="Homeodomain-like"/>
    <property type="match status" value="1"/>
</dbReference>
<dbReference type="KEGG" id="gba:J421_1342"/>
<organism evidence="7 8">
    <name type="scientific">Gemmatirosa kalamazoonensis</name>
    <dbReference type="NCBI Taxonomy" id="861299"/>
    <lineage>
        <taxon>Bacteria</taxon>
        <taxon>Pseudomonadati</taxon>
        <taxon>Gemmatimonadota</taxon>
        <taxon>Gemmatimonadia</taxon>
        <taxon>Gemmatimonadales</taxon>
        <taxon>Gemmatimonadaceae</taxon>
        <taxon>Gemmatirosa</taxon>
    </lineage>
</organism>
<dbReference type="Gene3D" id="1.10.10.60">
    <property type="entry name" value="Homeodomain-like"/>
    <property type="match status" value="2"/>
</dbReference>
<dbReference type="EMBL" id="CP007128">
    <property type="protein sequence ID" value="AHG88879.1"/>
    <property type="molecule type" value="Genomic_DNA"/>
</dbReference>
<reference evidence="7 8" key="1">
    <citation type="journal article" date="2014" name="Genome Announc.">
        <title>Genome Sequence and Methylome of Soil Bacterium Gemmatirosa kalamazoonensis KBS708T, a Member of the Rarely Cultivated Gemmatimonadetes Phylum.</title>
        <authorList>
            <person name="Debruyn J.M."/>
            <person name="Radosevich M."/>
            <person name="Wommack K.E."/>
            <person name="Polson S.W."/>
            <person name="Hauser L.J."/>
            <person name="Fawaz M.N."/>
            <person name="Korlach J."/>
            <person name="Tsai Y.C."/>
        </authorList>
    </citation>
    <scope>NUCLEOTIDE SEQUENCE [LARGE SCALE GENOMIC DNA]</scope>
    <source>
        <strain evidence="7 8">KBS708</strain>
    </source>
</reference>
<evidence type="ECO:0000256" key="5">
    <source>
        <dbReference type="SAM" id="Phobius"/>
    </source>
</evidence>
<dbReference type="AlphaFoldDB" id="W0RCP3"/>